<sequence>MKLGKFCVFLEPFGSLLVPIRYFGSEAIGLVWIGLFVLTFVDQDLVDVKLFVAVRISVVGGGSGGSLGFFEDAAGLGSAAGGVEVVADLDEVLLWGPESAGAEVATYNDHREEQAEDSDLPVPEKSPQSPSPLRSEAPVQHFLVGEFGDLRSESSRL</sequence>
<keyword evidence="2" id="KW-0808">Transferase</keyword>
<keyword evidence="3" id="KW-1185">Reference proteome</keyword>
<dbReference type="GO" id="GO:0016740">
    <property type="term" value="F:transferase activity"/>
    <property type="evidence" value="ECO:0007669"/>
    <property type="project" value="UniProtKB-KW"/>
</dbReference>
<dbReference type="EMBL" id="BJWL01000020">
    <property type="protein sequence ID" value="GFZ08986.1"/>
    <property type="molecule type" value="Genomic_DNA"/>
</dbReference>
<dbReference type="AlphaFoldDB" id="A0A7J0GDS9"/>
<evidence type="ECO:0000313" key="2">
    <source>
        <dbReference type="EMBL" id="GFZ08986.1"/>
    </source>
</evidence>
<comment type="caution">
    <text evidence="2">The sequence shown here is derived from an EMBL/GenBank/DDBJ whole genome shotgun (WGS) entry which is preliminary data.</text>
</comment>
<protein>
    <submittedName>
        <fullName evidence="2">UDP-xylosyltransferase 2</fullName>
    </submittedName>
</protein>
<name>A0A7J0GDS9_9ERIC</name>
<evidence type="ECO:0000256" key="1">
    <source>
        <dbReference type="SAM" id="MobiDB-lite"/>
    </source>
</evidence>
<reference evidence="2 3" key="1">
    <citation type="submission" date="2019-07" db="EMBL/GenBank/DDBJ databases">
        <title>De Novo Assembly of kiwifruit Actinidia rufa.</title>
        <authorList>
            <person name="Sugita-Konishi S."/>
            <person name="Sato K."/>
            <person name="Mori E."/>
            <person name="Abe Y."/>
            <person name="Kisaki G."/>
            <person name="Hamano K."/>
            <person name="Suezawa K."/>
            <person name="Otani M."/>
            <person name="Fukuda T."/>
            <person name="Manabe T."/>
            <person name="Gomi K."/>
            <person name="Tabuchi M."/>
            <person name="Akimitsu K."/>
            <person name="Kataoka I."/>
        </authorList>
    </citation>
    <scope>NUCLEOTIDE SEQUENCE [LARGE SCALE GENOMIC DNA]</scope>
    <source>
        <strain evidence="3">cv. Fuchu</strain>
    </source>
</reference>
<dbReference type="Proteomes" id="UP000585474">
    <property type="component" value="Unassembled WGS sequence"/>
</dbReference>
<accession>A0A7J0GDS9</accession>
<evidence type="ECO:0000313" key="3">
    <source>
        <dbReference type="Proteomes" id="UP000585474"/>
    </source>
</evidence>
<feature type="region of interest" description="Disordered" evidence="1">
    <location>
        <begin position="105"/>
        <end position="139"/>
    </location>
</feature>
<organism evidence="2 3">
    <name type="scientific">Actinidia rufa</name>
    <dbReference type="NCBI Taxonomy" id="165716"/>
    <lineage>
        <taxon>Eukaryota</taxon>
        <taxon>Viridiplantae</taxon>
        <taxon>Streptophyta</taxon>
        <taxon>Embryophyta</taxon>
        <taxon>Tracheophyta</taxon>
        <taxon>Spermatophyta</taxon>
        <taxon>Magnoliopsida</taxon>
        <taxon>eudicotyledons</taxon>
        <taxon>Gunneridae</taxon>
        <taxon>Pentapetalae</taxon>
        <taxon>asterids</taxon>
        <taxon>Ericales</taxon>
        <taxon>Actinidiaceae</taxon>
        <taxon>Actinidia</taxon>
    </lineage>
</organism>
<gene>
    <name evidence="2" type="ORF">Acr_20g0007940</name>
</gene>
<proteinExistence type="predicted"/>